<evidence type="ECO:0000256" key="9">
    <source>
        <dbReference type="RuleBase" id="RU004208"/>
    </source>
</evidence>
<evidence type="ECO:0000259" key="11">
    <source>
        <dbReference type="PROSITE" id="PS51352"/>
    </source>
</evidence>
<dbReference type="InterPro" id="IPR051063">
    <property type="entry name" value="PDI"/>
</dbReference>
<protein>
    <recommendedName>
        <fullName evidence="3">protein disulfide-isomerase</fullName>
        <ecNumber evidence="3">5.3.4.1</ecNumber>
    </recommendedName>
</protein>
<dbReference type="CDD" id="cd02998">
    <property type="entry name" value="PDI_a_ERp38"/>
    <property type="match status" value="2"/>
</dbReference>
<dbReference type="NCBIfam" id="TIGR01126">
    <property type="entry name" value="pdi_dom"/>
    <property type="match status" value="2"/>
</dbReference>
<keyword evidence="6" id="KW-1015">Disulfide bond</keyword>
<dbReference type="AlphaFoldDB" id="A0A0C3DPW5"/>
<feature type="domain" description="Thioredoxin" evidence="11">
    <location>
        <begin position="7"/>
        <end position="128"/>
    </location>
</feature>
<dbReference type="InterPro" id="IPR011679">
    <property type="entry name" value="ERp29_C"/>
</dbReference>
<keyword evidence="4 10" id="KW-0732">Signal</keyword>
<feature type="domain" description="Thioredoxin" evidence="11">
    <location>
        <begin position="131"/>
        <end position="250"/>
    </location>
</feature>
<proteinExistence type="inferred from homology"/>
<evidence type="ECO:0000256" key="10">
    <source>
        <dbReference type="SAM" id="SignalP"/>
    </source>
</evidence>
<dbReference type="CDD" id="cd00238">
    <property type="entry name" value="ERp29c"/>
    <property type="match status" value="1"/>
</dbReference>
<keyword evidence="8" id="KW-0676">Redox-active center</keyword>
<dbReference type="GO" id="GO:0003756">
    <property type="term" value="F:protein disulfide isomerase activity"/>
    <property type="evidence" value="ECO:0007669"/>
    <property type="project" value="UniProtKB-EC"/>
</dbReference>
<evidence type="ECO:0000313" key="13">
    <source>
        <dbReference type="Proteomes" id="UP000053989"/>
    </source>
</evidence>
<organism evidence="12 13">
    <name type="scientific">Scleroderma citrinum Foug A</name>
    <dbReference type="NCBI Taxonomy" id="1036808"/>
    <lineage>
        <taxon>Eukaryota</taxon>
        <taxon>Fungi</taxon>
        <taxon>Dikarya</taxon>
        <taxon>Basidiomycota</taxon>
        <taxon>Agaricomycotina</taxon>
        <taxon>Agaricomycetes</taxon>
        <taxon>Agaricomycetidae</taxon>
        <taxon>Boletales</taxon>
        <taxon>Sclerodermatineae</taxon>
        <taxon>Sclerodermataceae</taxon>
        <taxon>Scleroderma</taxon>
    </lineage>
</organism>
<reference evidence="12 13" key="1">
    <citation type="submission" date="2014-04" db="EMBL/GenBank/DDBJ databases">
        <authorList>
            <consortium name="DOE Joint Genome Institute"/>
            <person name="Kuo A."/>
            <person name="Kohler A."/>
            <person name="Nagy L.G."/>
            <person name="Floudas D."/>
            <person name="Copeland A."/>
            <person name="Barry K.W."/>
            <person name="Cichocki N."/>
            <person name="Veneault-Fourrey C."/>
            <person name="LaButti K."/>
            <person name="Lindquist E.A."/>
            <person name="Lipzen A."/>
            <person name="Lundell T."/>
            <person name="Morin E."/>
            <person name="Murat C."/>
            <person name="Sun H."/>
            <person name="Tunlid A."/>
            <person name="Henrissat B."/>
            <person name="Grigoriev I.V."/>
            <person name="Hibbett D.S."/>
            <person name="Martin F."/>
            <person name="Nordberg H.P."/>
            <person name="Cantor M.N."/>
            <person name="Hua S.X."/>
        </authorList>
    </citation>
    <scope>NUCLEOTIDE SEQUENCE [LARGE SCALE GENOMIC DNA]</scope>
    <source>
        <strain evidence="12 13">Foug A</strain>
    </source>
</reference>
<accession>A0A0C3DPW5</accession>
<keyword evidence="13" id="KW-1185">Reference proteome</keyword>
<evidence type="ECO:0000256" key="8">
    <source>
        <dbReference type="ARBA" id="ARBA00023284"/>
    </source>
</evidence>
<dbReference type="PANTHER" id="PTHR45672">
    <property type="entry name" value="PROTEIN DISULFIDE-ISOMERASE C17H9.14C-RELATED"/>
    <property type="match status" value="1"/>
</dbReference>
<evidence type="ECO:0000256" key="7">
    <source>
        <dbReference type="ARBA" id="ARBA00023235"/>
    </source>
</evidence>
<feature type="chain" id="PRO_5002163472" description="protein disulfide-isomerase" evidence="10">
    <location>
        <begin position="19"/>
        <end position="371"/>
    </location>
</feature>
<reference evidence="13" key="2">
    <citation type="submission" date="2015-01" db="EMBL/GenBank/DDBJ databases">
        <title>Evolutionary Origins and Diversification of the Mycorrhizal Mutualists.</title>
        <authorList>
            <consortium name="DOE Joint Genome Institute"/>
            <consortium name="Mycorrhizal Genomics Consortium"/>
            <person name="Kohler A."/>
            <person name="Kuo A."/>
            <person name="Nagy L.G."/>
            <person name="Floudas D."/>
            <person name="Copeland A."/>
            <person name="Barry K.W."/>
            <person name="Cichocki N."/>
            <person name="Veneault-Fourrey C."/>
            <person name="LaButti K."/>
            <person name="Lindquist E.A."/>
            <person name="Lipzen A."/>
            <person name="Lundell T."/>
            <person name="Morin E."/>
            <person name="Murat C."/>
            <person name="Riley R."/>
            <person name="Ohm R."/>
            <person name="Sun H."/>
            <person name="Tunlid A."/>
            <person name="Henrissat B."/>
            <person name="Grigoriev I.V."/>
            <person name="Hibbett D.S."/>
            <person name="Martin F."/>
        </authorList>
    </citation>
    <scope>NUCLEOTIDE SEQUENCE [LARGE SCALE GENOMIC DNA]</scope>
    <source>
        <strain evidence="13">Foug A</strain>
    </source>
</reference>
<keyword evidence="5" id="KW-0677">Repeat</keyword>
<dbReference type="Pfam" id="PF07749">
    <property type="entry name" value="ERp29"/>
    <property type="match status" value="1"/>
</dbReference>
<dbReference type="Pfam" id="PF00085">
    <property type="entry name" value="Thioredoxin"/>
    <property type="match status" value="2"/>
</dbReference>
<dbReference type="Gene3D" id="1.20.1150.12">
    <property type="entry name" value="Endoplasmic reticulum resident protein 29, C-terminal domain"/>
    <property type="match status" value="1"/>
</dbReference>
<comment type="catalytic activity">
    <reaction evidence="1">
        <text>Catalyzes the rearrangement of -S-S- bonds in proteins.</text>
        <dbReference type="EC" id="5.3.4.1"/>
    </reaction>
</comment>
<dbReference type="InterPro" id="IPR017937">
    <property type="entry name" value="Thioredoxin_CS"/>
</dbReference>
<dbReference type="SUPFAM" id="SSF52833">
    <property type="entry name" value="Thioredoxin-like"/>
    <property type="match status" value="2"/>
</dbReference>
<evidence type="ECO:0000256" key="6">
    <source>
        <dbReference type="ARBA" id="ARBA00023157"/>
    </source>
</evidence>
<dbReference type="InParanoid" id="A0A0C3DPW5"/>
<sequence length="371" mass="40089">MRLSLSLFVASVLASVTASNVLELGPDNFDGVIGKGRPGLVEFFAPWCGHCKNLAPTYEQLADAFSHAQDKVIIAKVDADGAGRPLGQKYDVTGYPTIKWFDGQGNAEAYEGGRDLDALASFVSQKVGVKSNIKPPAPPATLILDAHTFAEVALDDTKDVLVTFTAPWCGHCKSLKPIYEQVAKAFEPESKCIVANIDADAALNRELAGQYGVASYPTIKFFPRGGKEVENYEGPRSEEAFVTFLNEKCGTYRAVGGGLNDKAGRQADLDVLAQRFLAATGKARDVIYTEAVALAQSVASKHYIRVMEKVVKQSDAYIQKESKRLASILNKRTLAPSKLDEMRIKANILNAFGSEEVENAESTFGRAAAEL</sequence>
<dbReference type="FunCoup" id="A0A0C3DPW5">
    <property type="interactions" value="226"/>
</dbReference>
<evidence type="ECO:0000256" key="5">
    <source>
        <dbReference type="ARBA" id="ARBA00022737"/>
    </source>
</evidence>
<dbReference type="PRINTS" id="PR00421">
    <property type="entry name" value="THIOREDOXIN"/>
</dbReference>
<dbReference type="PANTHER" id="PTHR45672:SF11">
    <property type="entry name" value="PROTEIN DISULFIDE-ISOMERASE C17H9.14C"/>
    <property type="match status" value="1"/>
</dbReference>
<evidence type="ECO:0000256" key="2">
    <source>
        <dbReference type="ARBA" id="ARBA00006347"/>
    </source>
</evidence>
<dbReference type="PROSITE" id="PS00194">
    <property type="entry name" value="THIOREDOXIN_1"/>
    <property type="match status" value="2"/>
</dbReference>
<feature type="signal peptide" evidence="10">
    <location>
        <begin position="1"/>
        <end position="18"/>
    </location>
</feature>
<dbReference type="HOGENOM" id="CLU_038617_1_1_1"/>
<evidence type="ECO:0000256" key="4">
    <source>
        <dbReference type="ARBA" id="ARBA00022729"/>
    </source>
</evidence>
<evidence type="ECO:0000313" key="12">
    <source>
        <dbReference type="EMBL" id="KIM62690.1"/>
    </source>
</evidence>
<dbReference type="SUPFAM" id="SSF47933">
    <property type="entry name" value="ERP29 C domain-like"/>
    <property type="match status" value="1"/>
</dbReference>
<evidence type="ECO:0000256" key="3">
    <source>
        <dbReference type="ARBA" id="ARBA00012723"/>
    </source>
</evidence>
<dbReference type="EC" id="5.3.4.1" evidence="3"/>
<dbReference type="InterPro" id="IPR036356">
    <property type="entry name" value="ERp29_C_sf"/>
</dbReference>
<dbReference type="InterPro" id="IPR005788">
    <property type="entry name" value="PDI_thioredoxin-like_dom"/>
</dbReference>
<name>A0A0C3DPW5_9AGAM</name>
<dbReference type="Proteomes" id="UP000053989">
    <property type="component" value="Unassembled WGS sequence"/>
</dbReference>
<dbReference type="STRING" id="1036808.A0A0C3DPW5"/>
<dbReference type="GO" id="GO:0005783">
    <property type="term" value="C:endoplasmic reticulum"/>
    <property type="evidence" value="ECO:0007669"/>
    <property type="project" value="InterPro"/>
</dbReference>
<evidence type="ECO:0000256" key="1">
    <source>
        <dbReference type="ARBA" id="ARBA00001182"/>
    </source>
</evidence>
<dbReference type="InterPro" id="IPR036249">
    <property type="entry name" value="Thioredoxin-like_sf"/>
</dbReference>
<dbReference type="EMBL" id="KN822040">
    <property type="protein sequence ID" value="KIM62690.1"/>
    <property type="molecule type" value="Genomic_DNA"/>
</dbReference>
<keyword evidence="7" id="KW-0413">Isomerase</keyword>
<gene>
    <name evidence="12" type="ORF">SCLCIDRAFT_787385</name>
</gene>
<dbReference type="InterPro" id="IPR013766">
    <property type="entry name" value="Thioredoxin_domain"/>
</dbReference>
<dbReference type="Gene3D" id="3.40.30.10">
    <property type="entry name" value="Glutaredoxin"/>
    <property type="match status" value="2"/>
</dbReference>
<dbReference type="PROSITE" id="PS51352">
    <property type="entry name" value="THIOREDOXIN_2"/>
    <property type="match status" value="2"/>
</dbReference>
<dbReference type="GO" id="GO:0006457">
    <property type="term" value="P:protein folding"/>
    <property type="evidence" value="ECO:0007669"/>
    <property type="project" value="TreeGrafter"/>
</dbReference>
<dbReference type="OrthoDB" id="10264505at2759"/>
<comment type="similarity">
    <text evidence="2 9">Belongs to the protein disulfide isomerase family.</text>
</comment>